<reference evidence="2" key="1">
    <citation type="submission" date="2021-12" db="EMBL/GenBank/DDBJ databases">
        <authorList>
            <person name="Zaccaron A."/>
            <person name="Stergiopoulos I."/>
        </authorList>
    </citation>
    <scope>NUCLEOTIDE SEQUENCE</scope>
    <source>
        <strain evidence="2">Race5_Kim</strain>
    </source>
</reference>
<dbReference type="GeneID" id="71994553"/>
<dbReference type="RefSeq" id="XP_047766045.1">
    <property type="nucleotide sequence ID" value="XM_047913823.1"/>
</dbReference>
<proteinExistence type="predicted"/>
<name>A0A9Q8PFW1_PASFU</name>
<organism evidence="2 3">
    <name type="scientific">Passalora fulva</name>
    <name type="common">Tomato leaf mold</name>
    <name type="synonym">Cladosporium fulvum</name>
    <dbReference type="NCBI Taxonomy" id="5499"/>
    <lineage>
        <taxon>Eukaryota</taxon>
        <taxon>Fungi</taxon>
        <taxon>Dikarya</taxon>
        <taxon>Ascomycota</taxon>
        <taxon>Pezizomycotina</taxon>
        <taxon>Dothideomycetes</taxon>
        <taxon>Dothideomycetidae</taxon>
        <taxon>Mycosphaerellales</taxon>
        <taxon>Mycosphaerellaceae</taxon>
        <taxon>Fulvia</taxon>
    </lineage>
</organism>
<accession>A0A9Q8PFW1</accession>
<feature type="signal peptide" evidence="1">
    <location>
        <begin position="1"/>
        <end position="20"/>
    </location>
</feature>
<dbReference type="KEGG" id="ffu:CLAFUR5_14675"/>
<sequence length="62" mass="6787">MARLFWIASVLVAAVSSAMAACDEDCSECEDRLELCQCLGWPDPCWIEGIDFGGSAVERTEE</sequence>
<dbReference type="EMBL" id="CP090171">
    <property type="protein sequence ID" value="UJO21679.1"/>
    <property type="molecule type" value="Genomic_DNA"/>
</dbReference>
<keyword evidence="3" id="KW-1185">Reference proteome</keyword>
<evidence type="ECO:0000313" key="2">
    <source>
        <dbReference type="EMBL" id="UJO21679.1"/>
    </source>
</evidence>
<feature type="chain" id="PRO_5040119902" evidence="1">
    <location>
        <begin position="21"/>
        <end position="62"/>
    </location>
</feature>
<dbReference type="AlphaFoldDB" id="A0A9Q8PFW1"/>
<evidence type="ECO:0000256" key="1">
    <source>
        <dbReference type="SAM" id="SignalP"/>
    </source>
</evidence>
<protein>
    <submittedName>
        <fullName evidence="2">Uncharacterized protein</fullName>
    </submittedName>
</protein>
<evidence type="ECO:0000313" key="3">
    <source>
        <dbReference type="Proteomes" id="UP000756132"/>
    </source>
</evidence>
<dbReference type="PROSITE" id="PS51257">
    <property type="entry name" value="PROKAR_LIPOPROTEIN"/>
    <property type="match status" value="1"/>
</dbReference>
<dbReference type="Proteomes" id="UP000756132">
    <property type="component" value="Chromosome 9"/>
</dbReference>
<reference evidence="2" key="2">
    <citation type="journal article" date="2022" name="Microb. Genom.">
        <title>A chromosome-scale genome assembly of the tomato pathogen Cladosporium fulvum reveals a compartmentalized genome architecture and the presence of a dispensable chromosome.</title>
        <authorList>
            <person name="Zaccaron A.Z."/>
            <person name="Chen L.H."/>
            <person name="Samaras A."/>
            <person name="Stergiopoulos I."/>
        </authorList>
    </citation>
    <scope>NUCLEOTIDE SEQUENCE</scope>
    <source>
        <strain evidence="2">Race5_Kim</strain>
    </source>
</reference>
<keyword evidence="1" id="KW-0732">Signal</keyword>
<gene>
    <name evidence="2" type="ORF">CLAFUR5_14675</name>
</gene>